<evidence type="ECO:0000256" key="2">
    <source>
        <dbReference type="ARBA" id="ARBA00005019"/>
    </source>
</evidence>
<evidence type="ECO:0000256" key="8">
    <source>
        <dbReference type="ARBA" id="ARBA00022840"/>
    </source>
</evidence>
<keyword evidence="14" id="KW-1185">Reference proteome</keyword>
<dbReference type="GO" id="GO:0000309">
    <property type="term" value="F:nicotinamide-nucleotide adenylyltransferase activity"/>
    <property type="evidence" value="ECO:0000318"/>
    <property type="project" value="GO_Central"/>
</dbReference>
<keyword evidence="9" id="KW-0520">NAD</keyword>
<dbReference type="EnsemblMetazoa" id="XM_011662792">
    <property type="protein sequence ID" value="XP_011661094"/>
    <property type="gene ID" value="LOC577778"/>
</dbReference>
<dbReference type="Gene3D" id="3.40.50.620">
    <property type="entry name" value="HUPs"/>
    <property type="match status" value="1"/>
</dbReference>
<organism evidence="13 14">
    <name type="scientific">Strongylocentrotus purpuratus</name>
    <name type="common">Purple sea urchin</name>
    <dbReference type="NCBI Taxonomy" id="7668"/>
    <lineage>
        <taxon>Eukaryota</taxon>
        <taxon>Metazoa</taxon>
        <taxon>Echinodermata</taxon>
        <taxon>Eleutherozoa</taxon>
        <taxon>Echinozoa</taxon>
        <taxon>Echinoidea</taxon>
        <taxon>Euechinoidea</taxon>
        <taxon>Echinacea</taxon>
        <taxon>Camarodonta</taxon>
        <taxon>Echinidea</taxon>
        <taxon>Strongylocentrotidae</taxon>
        <taxon>Strongylocentrotus</taxon>
    </lineage>
</organism>
<keyword evidence="5" id="KW-0808">Transferase</keyword>
<name>A0A7M7HI92_STRPU</name>
<dbReference type="OMA" id="HFDYELN"/>
<dbReference type="InParanoid" id="A0A7M7HI92"/>
<comment type="catalytic activity">
    <reaction evidence="10">
        <text>nicotinate beta-D-ribonucleotide + ATP + H(+) = deamido-NAD(+) + diphosphate</text>
        <dbReference type="Rhea" id="RHEA:22860"/>
        <dbReference type="ChEBI" id="CHEBI:15378"/>
        <dbReference type="ChEBI" id="CHEBI:30616"/>
        <dbReference type="ChEBI" id="CHEBI:33019"/>
        <dbReference type="ChEBI" id="CHEBI:57502"/>
        <dbReference type="ChEBI" id="CHEBI:58437"/>
        <dbReference type="EC" id="2.7.7.18"/>
    </reaction>
</comment>
<comment type="pathway">
    <text evidence="2">Cofactor biosynthesis; NAD(+) biosynthesis; deamido-NAD(+) from nicotinate D-ribonucleotide: step 1/1.</text>
</comment>
<sequence>MPGKFKFITICMRPNRDSSTRRSRSVSPHFFRPPNSPIKTNSTPCTKCAGNGAAAATAFSYADEKPSAPISAGVHAKVRQPLRSIDKMAAPTRVLLLACGSYNPITNMHLRMFEIARDYLHHTGKYQVIGGVLSPVNDGYKKQSLISSKHRIEMCKMAVENSDWLKVDTWEAEQPNWLTTVKVLTHFDSELNSNKVNNNPEPELPLLHTPRCMTVPTRRGTKRRRNLRKNEPPASNDFLVALRNVSSLACFGAGMLPSYEDTEVDDAYGAPNLNTNANQLGVEVKLLCGADLLESFAVPDLWDKEDLETIVGKHGLVVITRSGSDPYKFIYESDLLFKYSDNIHIVTEWISNEISSTKIRTALRRDKSVKYLIPEPVVKYVKENGLYKEAPIQAEKNK</sequence>
<keyword evidence="6" id="KW-0548">Nucleotidyltransferase</keyword>
<evidence type="ECO:0000256" key="3">
    <source>
        <dbReference type="ARBA" id="ARBA00007064"/>
    </source>
</evidence>
<proteinExistence type="inferred from homology"/>
<evidence type="ECO:0000256" key="6">
    <source>
        <dbReference type="ARBA" id="ARBA00022695"/>
    </source>
</evidence>
<keyword evidence="4" id="KW-0662">Pyridine nucleotide biosynthesis</keyword>
<evidence type="ECO:0000256" key="5">
    <source>
        <dbReference type="ARBA" id="ARBA00022679"/>
    </source>
</evidence>
<dbReference type="OrthoDB" id="422187at2759"/>
<keyword evidence="7" id="KW-0547">Nucleotide-binding</keyword>
<protein>
    <recommendedName>
        <fullName evidence="12">Cytidyltransferase-like domain-containing protein</fullName>
    </recommendedName>
</protein>
<reference evidence="13" key="2">
    <citation type="submission" date="2021-01" db="UniProtKB">
        <authorList>
            <consortium name="EnsemblMetazoa"/>
        </authorList>
    </citation>
    <scope>IDENTIFICATION</scope>
</reference>
<evidence type="ECO:0000256" key="4">
    <source>
        <dbReference type="ARBA" id="ARBA00022642"/>
    </source>
</evidence>
<dbReference type="RefSeq" id="XP_011661094.1">
    <property type="nucleotide sequence ID" value="XM_011662792.2"/>
</dbReference>
<feature type="region of interest" description="Disordered" evidence="11">
    <location>
        <begin position="16"/>
        <end position="36"/>
    </location>
</feature>
<dbReference type="CDD" id="cd09286">
    <property type="entry name" value="NMNAT_Eukarya"/>
    <property type="match status" value="1"/>
</dbReference>
<dbReference type="Pfam" id="PF01467">
    <property type="entry name" value="CTP_transf_like"/>
    <property type="match status" value="1"/>
</dbReference>
<dbReference type="GO" id="GO:0005524">
    <property type="term" value="F:ATP binding"/>
    <property type="evidence" value="ECO:0007669"/>
    <property type="project" value="UniProtKB-KW"/>
</dbReference>
<evidence type="ECO:0000256" key="11">
    <source>
        <dbReference type="SAM" id="MobiDB-lite"/>
    </source>
</evidence>
<evidence type="ECO:0000313" key="13">
    <source>
        <dbReference type="EnsemblMetazoa" id="XP_011661094"/>
    </source>
</evidence>
<evidence type="ECO:0000256" key="10">
    <source>
        <dbReference type="ARBA" id="ARBA00048721"/>
    </source>
</evidence>
<dbReference type="InterPro" id="IPR051182">
    <property type="entry name" value="Euk_NMN_adenylyltrnsfrase"/>
</dbReference>
<dbReference type="GO" id="GO:0009435">
    <property type="term" value="P:NAD+ biosynthetic process"/>
    <property type="evidence" value="ECO:0000318"/>
    <property type="project" value="GO_Central"/>
</dbReference>
<feature type="domain" description="Cytidyltransferase-like" evidence="12">
    <location>
        <begin position="97"/>
        <end position="180"/>
    </location>
</feature>
<reference evidence="14" key="1">
    <citation type="submission" date="2015-02" db="EMBL/GenBank/DDBJ databases">
        <title>Genome sequencing for Strongylocentrotus purpuratus.</title>
        <authorList>
            <person name="Murali S."/>
            <person name="Liu Y."/>
            <person name="Vee V."/>
            <person name="English A."/>
            <person name="Wang M."/>
            <person name="Skinner E."/>
            <person name="Han Y."/>
            <person name="Muzny D.M."/>
            <person name="Worley K.C."/>
            <person name="Gibbs R.A."/>
        </authorList>
    </citation>
    <scope>NUCLEOTIDE SEQUENCE</scope>
</reference>
<dbReference type="UniPathway" id="UPA00253">
    <property type="reaction ID" value="UER00332"/>
</dbReference>
<dbReference type="InterPro" id="IPR014729">
    <property type="entry name" value="Rossmann-like_a/b/a_fold"/>
</dbReference>
<keyword evidence="8" id="KW-0067">ATP-binding</keyword>
<dbReference type="CTD" id="64802"/>
<dbReference type="AlphaFoldDB" id="A0A7M7HI92"/>
<evidence type="ECO:0000313" key="14">
    <source>
        <dbReference type="Proteomes" id="UP000007110"/>
    </source>
</evidence>
<dbReference type="SUPFAM" id="SSF52374">
    <property type="entry name" value="Nucleotidylyl transferase"/>
    <property type="match status" value="1"/>
</dbReference>
<evidence type="ECO:0000256" key="1">
    <source>
        <dbReference type="ARBA" id="ARBA00004658"/>
    </source>
</evidence>
<dbReference type="GeneID" id="577778"/>
<comment type="pathway">
    <text evidence="1">Cofactor biosynthesis; NAD(+) biosynthesis; NAD(+) from nicotinamide D-ribonucleotide: step 1/1.</text>
</comment>
<dbReference type="GO" id="GO:0004515">
    <property type="term" value="F:nicotinate-nucleotide adenylyltransferase activity"/>
    <property type="evidence" value="ECO:0000318"/>
    <property type="project" value="GO_Central"/>
</dbReference>
<dbReference type="FunCoup" id="A0A7M7HI92">
    <property type="interactions" value="1463"/>
</dbReference>
<accession>A0A7M7HI92</accession>
<evidence type="ECO:0000256" key="9">
    <source>
        <dbReference type="ARBA" id="ARBA00023027"/>
    </source>
</evidence>
<dbReference type="PANTHER" id="PTHR12039:SF0">
    <property type="entry name" value="NICOTINAMIDE-NUCLEOTIDE ADENYLYLTRANSFERASE"/>
    <property type="match status" value="1"/>
</dbReference>
<dbReference type="InterPro" id="IPR004821">
    <property type="entry name" value="Cyt_trans-like"/>
</dbReference>
<dbReference type="KEGG" id="spu:577778"/>
<dbReference type="InterPro" id="IPR045094">
    <property type="entry name" value="NMNAT_euk"/>
</dbReference>
<dbReference type="Proteomes" id="UP000007110">
    <property type="component" value="Unassembled WGS sequence"/>
</dbReference>
<evidence type="ECO:0000259" key="12">
    <source>
        <dbReference type="Pfam" id="PF01467"/>
    </source>
</evidence>
<evidence type="ECO:0000256" key="7">
    <source>
        <dbReference type="ARBA" id="ARBA00022741"/>
    </source>
</evidence>
<comment type="similarity">
    <text evidence="3">Belongs to the eukaryotic NMN adenylyltransferase family.</text>
</comment>
<dbReference type="PANTHER" id="PTHR12039">
    <property type="entry name" value="NICOTINAMIDE MONONUCLEOTIDE ADENYLYLTRANSFERASE"/>
    <property type="match status" value="1"/>
</dbReference>